<accession>A0A916TVN9</accession>
<gene>
    <name evidence="2" type="ORF">GCM10011494_38860</name>
</gene>
<name>A0A916TVN9_9SPHN</name>
<dbReference type="Proteomes" id="UP000608154">
    <property type="component" value="Unassembled WGS sequence"/>
</dbReference>
<evidence type="ECO:0000313" key="3">
    <source>
        <dbReference type="Proteomes" id="UP000608154"/>
    </source>
</evidence>
<sequence length="115" mass="12581">MTRRDNHILILIDAQTSSSLSRYRLWRDIGERPLLAERSPDAIRIVGLVSEHDGSSSHMVKQSVSRLPVVPLSSGQAQSDREALPVDNRVDFGREPASGATETMISIPLFAVAAC</sequence>
<feature type="compositionally biased region" description="Basic and acidic residues" evidence="1">
    <location>
        <begin position="79"/>
        <end position="94"/>
    </location>
</feature>
<feature type="region of interest" description="Disordered" evidence="1">
    <location>
        <begin position="71"/>
        <end position="95"/>
    </location>
</feature>
<reference evidence="2" key="2">
    <citation type="submission" date="2020-09" db="EMBL/GenBank/DDBJ databases">
        <authorList>
            <person name="Sun Q."/>
            <person name="Zhou Y."/>
        </authorList>
    </citation>
    <scope>NUCLEOTIDE SEQUENCE</scope>
    <source>
        <strain evidence="2">CGMCC 1.15095</strain>
    </source>
</reference>
<dbReference type="AlphaFoldDB" id="A0A916TVN9"/>
<evidence type="ECO:0000256" key="1">
    <source>
        <dbReference type="SAM" id="MobiDB-lite"/>
    </source>
</evidence>
<dbReference type="EMBL" id="BMHK01000059">
    <property type="protein sequence ID" value="GGC16183.1"/>
    <property type="molecule type" value="Genomic_DNA"/>
</dbReference>
<reference evidence="2" key="1">
    <citation type="journal article" date="2014" name="Int. J. Syst. Evol. Microbiol.">
        <title>Complete genome sequence of Corynebacterium casei LMG S-19264T (=DSM 44701T), isolated from a smear-ripened cheese.</title>
        <authorList>
            <consortium name="US DOE Joint Genome Institute (JGI-PGF)"/>
            <person name="Walter F."/>
            <person name="Albersmeier A."/>
            <person name="Kalinowski J."/>
            <person name="Ruckert C."/>
        </authorList>
    </citation>
    <scope>NUCLEOTIDE SEQUENCE</scope>
    <source>
        <strain evidence="2">CGMCC 1.15095</strain>
    </source>
</reference>
<evidence type="ECO:0000313" key="2">
    <source>
        <dbReference type="EMBL" id="GGC16183.1"/>
    </source>
</evidence>
<proteinExistence type="predicted"/>
<comment type="caution">
    <text evidence="2">The sequence shown here is derived from an EMBL/GenBank/DDBJ whole genome shotgun (WGS) entry which is preliminary data.</text>
</comment>
<organism evidence="2 3">
    <name type="scientific">Novosphingobium endophyticum</name>
    <dbReference type="NCBI Taxonomy" id="1955250"/>
    <lineage>
        <taxon>Bacteria</taxon>
        <taxon>Pseudomonadati</taxon>
        <taxon>Pseudomonadota</taxon>
        <taxon>Alphaproteobacteria</taxon>
        <taxon>Sphingomonadales</taxon>
        <taxon>Sphingomonadaceae</taxon>
        <taxon>Novosphingobium</taxon>
    </lineage>
</organism>
<keyword evidence="3" id="KW-1185">Reference proteome</keyword>
<protein>
    <submittedName>
        <fullName evidence="2">Uncharacterized protein</fullName>
    </submittedName>
</protein>